<dbReference type="UniPathway" id="UPA00908">
    <property type="reaction ID" value="UER00886"/>
</dbReference>
<evidence type="ECO:0000313" key="9">
    <source>
        <dbReference type="EMBL" id="SFP52490.1"/>
    </source>
</evidence>
<comment type="catalytic activity">
    <reaction evidence="4">
        <text>guanosine 3',5'-bis(diphosphate) + H2O = GDP + diphosphate + H(+)</text>
        <dbReference type="Rhea" id="RHEA:14253"/>
        <dbReference type="ChEBI" id="CHEBI:15377"/>
        <dbReference type="ChEBI" id="CHEBI:15378"/>
        <dbReference type="ChEBI" id="CHEBI:33019"/>
        <dbReference type="ChEBI" id="CHEBI:58189"/>
        <dbReference type="ChEBI" id="CHEBI:77828"/>
        <dbReference type="EC" id="3.1.7.2"/>
    </reaction>
</comment>
<dbReference type="FunFam" id="1.10.3210.10:FF:000001">
    <property type="entry name" value="GTP pyrophosphokinase RelA"/>
    <property type="match status" value="1"/>
</dbReference>
<sequence length="712" mass="80178">MSTVLYLFDNLKKTLETYLPPEQIARIEQAYTTAKNAHEGQVRSSGEPYITHPVAVAHILADMKLDHETIMAALLHDVVEDTPINAEQLNSLFGETITHLVLGVTKLDKLQFHDHKEAQAANFRKMIMAMTSDIRVILIKLADRTHNMRTIGALRPDKRRRIAKETLEIFAPIANRLGISSIKNELEELGFEAMYPMRYRILKDAMKHARNNRKEIIKSILADINGRLEETDIKYRIQGREKHLYSIYMKMVKKEIQFHEIMDVYGFRIIVNNVDTCYRVLGQMHNLFKPRPGGFKDYIAIPKINGYQSLHTSLVGPHGIPIEIQIRTDFMDQMANQGVAAHWYYKTNGSEIVDSSAQIHAQRWLKSLLELQQSASNSFEFIESVKTDFFPEEIYVFTPEGKIYELPNGATPVDFAYAVHSDIGQHCIGARVDHHPFPLNRPLSSGQSVEILTSPVSQPNAIWLDSVVTSKARSKIRQYLKGLKQEECQLLGKRLLRNAMGSTRIENIPQETIDKVLKEFGKNNLNELYVDIALGNLFTVIVANKLLNNDAMNLPTGKKPHATLPPSSINGTGGLNYVFANCCHPIPGDAIIAHVNPGKGLVIHTSNCANLKTSNPNEQFLPVSWDMNNACNEVFEAGLRIEMVNIQGMIGEISNAVSVCGANISQISSETKEGKVYILNLVVTVRDRLHLANIIRKIKALNNINRVVRRKG</sequence>
<keyword evidence="10" id="KW-1185">Reference proteome</keyword>
<dbReference type="SUPFAM" id="SSF55021">
    <property type="entry name" value="ACT-like"/>
    <property type="match status" value="1"/>
</dbReference>
<dbReference type="SMART" id="SM00471">
    <property type="entry name" value="HDc"/>
    <property type="match status" value="1"/>
</dbReference>
<comment type="pathway">
    <text evidence="2">Purine metabolism; ppGpp biosynthesis; ppGpp from GDP: step 1/1.</text>
</comment>
<dbReference type="PROSITE" id="PS51880">
    <property type="entry name" value="TGS"/>
    <property type="match status" value="1"/>
</dbReference>
<dbReference type="InterPro" id="IPR045600">
    <property type="entry name" value="RelA/SpoT_AH_RIS"/>
</dbReference>
<dbReference type="GO" id="GO:0008893">
    <property type="term" value="F:guanosine-3',5'-bis(diphosphate) 3'-diphosphatase activity"/>
    <property type="evidence" value="ECO:0007669"/>
    <property type="project" value="UniProtKB-EC"/>
</dbReference>
<dbReference type="InterPro" id="IPR003607">
    <property type="entry name" value="HD/PDEase_dom"/>
</dbReference>
<dbReference type="InterPro" id="IPR002912">
    <property type="entry name" value="ACT_dom"/>
</dbReference>
<dbReference type="GO" id="GO:0042594">
    <property type="term" value="P:response to starvation"/>
    <property type="evidence" value="ECO:0007669"/>
    <property type="project" value="TreeGrafter"/>
</dbReference>
<evidence type="ECO:0000259" key="8">
    <source>
        <dbReference type="PROSITE" id="PS51880"/>
    </source>
</evidence>
<dbReference type="InterPro" id="IPR006674">
    <property type="entry name" value="HD_domain"/>
</dbReference>
<dbReference type="Pfam" id="PF13291">
    <property type="entry name" value="ACT_4"/>
    <property type="match status" value="1"/>
</dbReference>
<protein>
    <recommendedName>
        <fullName evidence="3">guanosine-3',5'-bis(diphosphate) 3'-diphosphatase</fullName>
        <ecNumber evidence="3">3.1.7.2</ecNumber>
    </recommendedName>
</protein>
<dbReference type="GO" id="GO:0015970">
    <property type="term" value="P:guanosine tetraphosphate biosynthetic process"/>
    <property type="evidence" value="ECO:0007669"/>
    <property type="project" value="UniProtKB-UniPathway"/>
</dbReference>
<dbReference type="InterPro" id="IPR043519">
    <property type="entry name" value="NT_sf"/>
</dbReference>
<dbReference type="PROSITE" id="PS51831">
    <property type="entry name" value="HD"/>
    <property type="match status" value="1"/>
</dbReference>
<dbReference type="Pfam" id="PF04607">
    <property type="entry name" value="RelA_SpoT"/>
    <property type="match status" value="1"/>
</dbReference>
<dbReference type="Gene3D" id="3.30.460.10">
    <property type="entry name" value="Beta Polymerase, domain 2"/>
    <property type="match status" value="1"/>
</dbReference>
<proteinExistence type="inferred from homology"/>
<dbReference type="CDD" id="cd01668">
    <property type="entry name" value="TGS_RSH"/>
    <property type="match status" value="1"/>
</dbReference>
<dbReference type="SUPFAM" id="SSF81271">
    <property type="entry name" value="TGS-like"/>
    <property type="match status" value="1"/>
</dbReference>
<dbReference type="EMBL" id="FOXF01000032">
    <property type="protein sequence ID" value="SFP52490.1"/>
    <property type="molecule type" value="Genomic_DNA"/>
</dbReference>
<dbReference type="PROSITE" id="PS51671">
    <property type="entry name" value="ACT"/>
    <property type="match status" value="1"/>
</dbReference>
<dbReference type="InterPro" id="IPR004811">
    <property type="entry name" value="RelA/Spo_fam"/>
</dbReference>
<dbReference type="SUPFAM" id="SSF81301">
    <property type="entry name" value="Nucleotidyltransferase"/>
    <property type="match status" value="1"/>
</dbReference>
<dbReference type="CDD" id="cd00077">
    <property type="entry name" value="HDc"/>
    <property type="match status" value="1"/>
</dbReference>
<dbReference type="FunFam" id="3.30.460.10:FF:000001">
    <property type="entry name" value="GTP pyrophosphokinase RelA"/>
    <property type="match status" value="1"/>
</dbReference>
<dbReference type="NCBIfam" id="TIGR00691">
    <property type="entry name" value="spoT_relA"/>
    <property type="match status" value="1"/>
</dbReference>
<name>A0A662ZJP1_9GAMM</name>
<dbReference type="SUPFAM" id="SSF109604">
    <property type="entry name" value="HD-domain/PDEase-like"/>
    <property type="match status" value="1"/>
</dbReference>
<organism evidence="9 10">
    <name type="scientific">Ruminobacter amylophilus</name>
    <dbReference type="NCBI Taxonomy" id="867"/>
    <lineage>
        <taxon>Bacteria</taxon>
        <taxon>Pseudomonadati</taxon>
        <taxon>Pseudomonadota</taxon>
        <taxon>Gammaproteobacteria</taxon>
        <taxon>Aeromonadales</taxon>
        <taxon>Succinivibrionaceae</taxon>
        <taxon>Ruminobacter</taxon>
    </lineage>
</organism>
<gene>
    <name evidence="9" type="ORF">SAMN02910344_01621</name>
</gene>
<dbReference type="RefSeq" id="WP_031578712.1">
    <property type="nucleotide sequence ID" value="NZ_FOXF01000032.1"/>
</dbReference>
<dbReference type="InterPro" id="IPR007685">
    <property type="entry name" value="RelA_SpoT"/>
</dbReference>
<evidence type="ECO:0000259" key="6">
    <source>
        <dbReference type="PROSITE" id="PS51671"/>
    </source>
</evidence>
<dbReference type="Gene3D" id="3.30.70.260">
    <property type="match status" value="1"/>
</dbReference>
<dbReference type="NCBIfam" id="NF008303">
    <property type="entry name" value="PRK11092.1"/>
    <property type="match status" value="1"/>
</dbReference>
<feature type="domain" description="ACT" evidence="6">
    <location>
        <begin position="638"/>
        <end position="712"/>
    </location>
</feature>
<evidence type="ECO:0000256" key="4">
    <source>
        <dbReference type="ARBA" id="ARBA00047968"/>
    </source>
</evidence>
<keyword evidence="1 9" id="KW-0378">Hydrolase</keyword>
<evidence type="ECO:0000256" key="2">
    <source>
        <dbReference type="ARBA" id="ARBA00024329"/>
    </source>
</evidence>
<dbReference type="GO" id="GO:0008728">
    <property type="term" value="F:GTP diphosphokinase activity"/>
    <property type="evidence" value="ECO:0007669"/>
    <property type="project" value="TreeGrafter"/>
</dbReference>
<dbReference type="OrthoDB" id="9805041at2"/>
<dbReference type="SMART" id="SM00954">
    <property type="entry name" value="RelA_SpoT"/>
    <property type="match status" value="1"/>
</dbReference>
<comment type="similarity">
    <text evidence="5">Belongs to the relA/spoT family.</text>
</comment>
<dbReference type="InterPro" id="IPR012675">
    <property type="entry name" value="Beta-grasp_dom_sf"/>
</dbReference>
<dbReference type="Gene3D" id="1.10.3210.10">
    <property type="entry name" value="Hypothetical protein af1432"/>
    <property type="match status" value="1"/>
</dbReference>
<evidence type="ECO:0000256" key="1">
    <source>
        <dbReference type="ARBA" id="ARBA00022801"/>
    </source>
</evidence>
<dbReference type="InterPro" id="IPR012676">
    <property type="entry name" value="TGS-like"/>
</dbReference>
<dbReference type="InterPro" id="IPR045865">
    <property type="entry name" value="ACT-like_dom_sf"/>
</dbReference>
<evidence type="ECO:0000256" key="5">
    <source>
        <dbReference type="RuleBase" id="RU003847"/>
    </source>
</evidence>
<reference evidence="9 10" key="1">
    <citation type="submission" date="2016-10" db="EMBL/GenBank/DDBJ databases">
        <authorList>
            <person name="Varghese N."/>
            <person name="Submissions S."/>
        </authorList>
    </citation>
    <scope>NUCLEOTIDE SEQUENCE [LARGE SCALE GENOMIC DNA]</scope>
    <source>
        <strain evidence="9 10">DSM 1361</strain>
    </source>
</reference>
<comment type="function">
    <text evidence="5">In eubacteria ppGpp (guanosine 3'-diphosphate 5'-diphosphate) is a mediator of the stringent response that coordinates a variety of cellular activities in response to changes in nutritional abundance.</text>
</comment>
<evidence type="ECO:0000259" key="7">
    <source>
        <dbReference type="PROSITE" id="PS51831"/>
    </source>
</evidence>
<dbReference type="InterPro" id="IPR004095">
    <property type="entry name" value="TGS"/>
</dbReference>
<dbReference type="Proteomes" id="UP000243745">
    <property type="component" value="Unassembled WGS sequence"/>
</dbReference>
<dbReference type="CDD" id="cd04876">
    <property type="entry name" value="ACT_RelA-SpoT"/>
    <property type="match status" value="1"/>
</dbReference>
<dbReference type="GO" id="GO:0005886">
    <property type="term" value="C:plasma membrane"/>
    <property type="evidence" value="ECO:0007669"/>
    <property type="project" value="TreeGrafter"/>
</dbReference>
<accession>A0A662ZJP1</accession>
<dbReference type="GO" id="GO:0015949">
    <property type="term" value="P:nucleobase-containing small molecule interconversion"/>
    <property type="evidence" value="ECO:0007669"/>
    <property type="project" value="UniProtKB-ARBA"/>
</dbReference>
<dbReference type="InterPro" id="IPR033655">
    <property type="entry name" value="TGS_RelA/SpoT"/>
</dbReference>
<dbReference type="PANTHER" id="PTHR21262:SF36">
    <property type="entry name" value="BIFUNCTIONAL (P)PPGPP SYNTHASE_HYDROLASE SPOT"/>
    <property type="match status" value="1"/>
</dbReference>
<evidence type="ECO:0000256" key="3">
    <source>
        <dbReference type="ARBA" id="ARBA00024387"/>
    </source>
</evidence>
<dbReference type="Pfam" id="PF02824">
    <property type="entry name" value="TGS"/>
    <property type="match status" value="1"/>
</dbReference>
<feature type="domain" description="TGS" evidence="8">
    <location>
        <begin position="392"/>
        <end position="453"/>
    </location>
</feature>
<dbReference type="FunFam" id="3.10.20.30:FF:000002">
    <property type="entry name" value="GTP pyrophosphokinase (RelA/SpoT)"/>
    <property type="match status" value="1"/>
</dbReference>
<dbReference type="EC" id="3.1.7.2" evidence="3"/>
<dbReference type="Pfam" id="PF13328">
    <property type="entry name" value="HD_4"/>
    <property type="match status" value="1"/>
</dbReference>
<feature type="domain" description="HD" evidence="7">
    <location>
        <begin position="49"/>
        <end position="148"/>
    </location>
</feature>
<dbReference type="Gene3D" id="3.10.20.30">
    <property type="match status" value="1"/>
</dbReference>
<dbReference type="CDD" id="cd05399">
    <property type="entry name" value="NT_Rel-Spo_like"/>
    <property type="match status" value="1"/>
</dbReference>
<dbReference type="Pfam" id="PF19296">
    <property type="entry name" value="RelA_AH_RIS"/>
    <property type="match status" value="1"/>
</dbReference>
<dbReference type="AlphaFoldDB" id="A0A662ZJP1"/>
<evidence type="ECO:0000313" key="10">
    <source>
        <dbReference type="Proteomes" id="UP000243745"/>
    </source>
</evidence>
<dbReference type="PANTHER" id="PTHR21262">
    <property type="entry name" value="GUANOSINE-3',5'-BIS DIPHOSPHATE 3'-PYROPHOSPHOHYDROLASE"/>
    <property type="match status" value="1"/>
</dbReference>